<organism evidence="2 3">
    <name type="scientific">Vigna mungo</name>
    <name type="common">Black gram</name>
    <name type="synonym">Phaseolus mungo</name>
    <dbReference type="NCBI Taxonomy" id="3915"/>
    <lineage>
        <taxon>Eukaryota</taxon>
        <taxon>Viridiplantae</taxon>
        <taxon>Streptophyta</taxon>
        <taxon>Embryophyta</taxon>
        <taxon>Tracheophyta</taxon>
        <taxon>Spermatophyta</taxon>
        <taxon>Magnoliopsida</taxon>
        <taxon>eudicotyledons</taxon>
        <taxon>Gunneridae</taxon>
        <taxon>Pentapetalae</taxon>
        <taxon>rosids</taxon>
        <taxon>fabids</taxon>
        <taxon>Fabales</taxon>
        <taxon>Fabaceae</taxon>
        <taxon>Papilionoideae</taxon>
        <taxon>50 kb inversion clade</taxon>
        <taxon>NPAAA clade</taxon>
        <taxon>indigoferoid/millettioid clade</taxon>
        <taxon>Phaseoleae</taxon>
        <taxon>Vigna</taxon>
    </lineage>
</organism>
<feature type="non-terminal residue" evidence="2">
    <location>
        <position position="1"/>
    </location>
</feature>
<gene>
    <name evidence="2" type="ORF">V8G54_011269</name>
</gene>
<keyword evidence="3" id="KW-1185">Reference proteome</keyword>
<feature type="region of interest" description="Disordered" evidence="1">
    <location>
        <begin position="78"/>
        <end position="109"/>
    </location>
</feature>
<dbReference type="AlphaFoldDB" id="A0AAQ3NSI5"/>
<evidence type="ECO:0000256" key="1">
    <source>
        <dbReference type="SAM" id="MobiDB-lite"/>
    </source>
</evidence>
<feature type="compositionally biased region" description="Basic and acidic residues" evidence="1">
    <location>
        <begin position="88"/>
        <end position="109"/>
    </location>
</feature>
<evidence type="ECO:0000313" key="2">
    <source>
        <dbReference type="EMBL" id="WVZ13703.1"/>
    </source>
</evidence>
<protein>
    <submittedName>
        <fullName evidence="2">Uncharacterized protein</fullName>
    </submittedName>
</protein>
<reference evidence="2 3" key="1">
    <citation type="journal article" date="2023" name="Life. Sci Alliance">
        <title>Evolutionary insights into 3D genome organization and epigenetic landscape of Vigna mungo.</title>
        <authorList>
            <person name="Junaid A."/>
            <person name="Singh B."/>
            <person name="Bhatia S."/>
        </authorList>
    </citation>
    <scope>NUCLEOTIDE SEQUENCE [LARGE SCALE GENOMIC DNA]</scope>
    <source>
        <strain evidence="2">Urdbean</strain>
    </source>
</reference>
<proteinExistence type="predicted"/>
<accession>A0AAQ3NSI5</accession>
<sequence length="109" mass="12122">QSQLRFTQTQNAVRAAYSALHPQKTSTANRTAVFVPPPFELRLFLTAFPLAVCTPKTINRKSNYGSRSTALRIAAPLNRTSNCGSVNSHRDLSNTQHLQRDQATHRSSK</sequence>
<feature type="compositionally biased region" description="Polar residues" evidence="1">
    <location>
        <begin position="78"/>
        <end position="87"/>
    </location>
</feature>
<name>A0AAQ3NSI5_VIGMU</name>
<evidence type="ECO:0000313" key="3">
    <source>
        <dbReference type="Proteomes" id="UP001374535"/>
    </source>
</evidence>
<dbReference type="EMBL" id="CP144697">
    <property type="protein sequence ID" value="WVZ13703.1"/>
    <property type="molecule type" value="Genomic_DNA"/>
</dbReference>
<dbReference type="Proteomes" id="UP001374535">
    <property type="component" value="Chromosome 4"/>
</dbReference>